<dbReference type="InterPro" id="IPR036259">
    <property type="entry name" value="MFS_trans_sf"/>
</dbReference>
<keyword evidence="3" id="KW-1185">Reference proteome</keyword>
<dbReference type="Proteomes" id="UP000320011">
    <property type="component" value="Unassembled WGS sequence"/>
</dbReference>
<dbReference type="Gene3D" id="1.20.1250.20">
    <property type="entry name" value="MFS general substrate transporter like domains"/>
    <property type="match status" value="1"/>
</dbReference>
<feature type="transmembrane region" description="Helical" evidence="1">
    <location>
        <begin position="258"/>
        <end position="279"/>
    </location>
</feature>
<proteinExistence type="predicted"/>
<protein>
    <submittedName>
        <fullName evidence="2">MFS transporter</fullName>
    </submittedName>
</protein>
<feature type="transmembrane region" description="Helical" evidence="1">
    <location>
        <begin position="148"/>
        <end position="169"/>
    </location>
</feature>
<keyword evidence="1" id="KW-0812">Transmembrane</keyword>
<dbReference type="InterPro" id="IPR011701">
    <property type="entry name" value="MFS"/>
</dbReference>
<accession>A0A558DHP8</accession>
<name>A0A558DHP8_9PSEU</name>
<organism evidence="2 3">
    <name type="scientific">Amycolatopsis rhizosphaerae</name>
    <dbReference type="NCBI Taxonomy" id="2053003"/>
    <lineage>
        <taxon>Bacteria</taxon>
        <taxon>Bacillati</taxon>
        <taxon>Actinomycetota</taxon>
        <taxon>Actinomycetes</taxon>
        <taxon>Pseudonocardiales</taxon>
        <taxon>Pseudonocardiaceae</taxon>
        <taxon>Amycolatopsis</taxon>
    </lineage>
</organism>
<dbReference type="GO" id="GO:0022857">
    <property type="term" value="F:transmembrane transporter activity"/>
    <property type="evidence" value="ECO:0007669"/>
    <property type="project" value="InterPro"/>
</dbReference>
<dbReference type="PANTHER" id="PTHR23542">
    <property type="match status" value="1"/>
</dbReference>
<feature type="transmembrane region" description="Helical" evidence="1">
    <location>
        <begin position="342"/>
        <end position="363"/>
    </location>
</feature>
<feature type="transmembrane region" description="Helical" evidence="1">
    <location>
        <begin position="120"/>
        <end position="142"/>
    </location>
</feature>
<evidence type="ECO:0000313" key="2">
    <source>
        <dbReference type="EMBL" id="TVT60548.1"/>
    </source>
</evidence>
<reference evidence="2 3" key="1">
    <citation type="submission" date="2019-07" db="EMBL/GenBank/DDBJ databases">
        <authorList>
            <person name="Duangmal K."/>
            <person name="Teo W.F.A."/>
        </authorList>
    </citation>
    <scope>NUCLEOTIDE SEQUENCE [LARGE SCALE GENOMIC DNA]</scope>
    <source>
        <strain evidence="2 3">TBRC 6029</strain>
    </source>
</reference>
<dbReference type="SUPFAM" id="SSF103473">
    <property type="entry name" value="MFS general substrate transporter"/>
    <property type="match status" value="1"/>
</dbReference>
<dbReference type="Pfam" id="PF07690">
    <property type="entry name" value="MFS_1"/>
    <property type="match status" value="1"/>
</dbReference>
<feature type="transmembrane region" description="Helical" evidence="1">
    <location>
        <begin position="83"/>
        <end position="108"/>
    </location>
</feature>
<evidence type="ECO:0000256" key="1">
    <source>
        <dbReference type="SAM" id="Phobius"/>
    </source>
</evidence>
<reference evidence="2 3" key="2">
    <citation type="submission" date="2019-08" db="EMBL/GenBank/DDBJ databases">
        <title>Amycolatopsis acidicola sp. nov., isolated from peat swamp forest soil.</title>
        <authorList>
            <person name="Srisuk N."/>
        </authorList>
    </citation>
    <scope>NUCLEOTIDE SEQUENCE [LARGE SCALE GENOMIC DNA]</scope>
    <source>
        <strain evidence="2 3">TBRC 6029</strain>
    </source>
</reference>
<keyword evidence="1" id="KW-1133">Transmembrane helix</keyword>
<keyword evidence="1" id="KW-0472">Membrane</keyword>
<feature type="transmembrane region" description="Helical" evidence="1">
    <location>
        <begin position="30"/>
        <end position="51"/>
    </location>
</feature>
<dbReference type="AlphaFoldDB" id="A0A558DHP8"/>
<comment type="caution">
    <text evidence="2">The sequence shown here is derived from an EMBL/GenBank/DDBJ whole genome shotgun (WGS) entry which is preliminary data.</text>
</comment>
<dbReference type="RefSeq" id="WP_144585964.1">
    <property type="nucleotide sequence ID" value="NZ_VJWX01000022.1"/>
</dbReference>
<gene>
    <name evidence="2" type="ORF">FNH05_04280</name>
</gene>
<dbReference type="EMBL" id="VJWX01000022">
    <property type="protein sequence ID" value="TVT60548.1"/>
    <property type="molecule type" value="Genomic_DNA"/>
</dbReference>
<evidence type="ECO:0000313" key="3">
    <source>
        <dbReference type="Proteomes" id="UP000320011"/>
    </source>
</evidence>
<feature type="transmembrane region" description="Helical" evidence="1">
    <location>
        <begin position="197"/>
        <end position="220"/>
    </location>
</feature>
<feature type="transmembrane region" description="Helical" evidence="1">
    <location>
        <begin position="226"/>
        <end position="246"/>
    </location>
</feature>
<dbReference type="OrthoDB" id="4229605at2"/>
<sequence length="388" mass="39765">MLVMFLARLPLTAMGVTLTLYVVTGLGRGYGAAGLVGTAATLGTALGAPLVGRMIDRYGLRPVVLLCGTVSTAYWLGVPSLPYPALVALALPAGMLVVPVSSLARQVLTAQVPAEQRRSAYSLDTISIESSFMIGPAAAIAVCTQLSPTTAVTGLGIGFAALTVTLYWFDPPVRHQDEQVPTERPPLHNWLTRDLSATLLVAAGALFCLVGTELATLAALRSSGEVAWAGVVIAVMCLASATGGMVHGAVRRPLSQTTLMLLLAVLVIPVGLTTQPWWLLALVLIPTNLACAPTLAATAEQIGALAPARVRGEAMGLLDSATRIGMAIGSPIVGTVLDHAPAAWGFAAAGAGGLVIAAAGPALRRFPVPRPALASPRALRKKCPSEAG</sequence>
<feature type="transmembrane region" description="Helical" evidence="1">
    <location>
        <begin position="5"/>
        <end position="24"/>
    </location>
</feature>
<feature type="transmembrane region" description="Helical" evidence="1">
    <location>
        <begin position="58"/>
        <end position="77"/>
    </location>
</feature>
<dbReference type="PANTHER" id="PTHR23542:SF1">
    <property type="entry name" value="MAJOR FACILITATOR SUPERFAMILY (MFS) PROFILE DOMAIN-CONTAINING PROTEIN"/>
    <property type="match status" value="1"/>
</dbReference>